<proteinExistence type="predicted"/>
<dbReference type="InterPro" id="IPR011051">
    <property type="entry name" value="RmlC_Cupin_sf"/>
</dbReference>
<dbReference type="InterPro" id="IPR039935">
    <property type="entry name" value="YML079W-like"/>
</dbReference>
<reference evidence="3" key="1">
    <citation type="submission" date="2018-12" db="EMBL/GenBank/DDBJ databases">
        <title>The complete genome of Metarhizium rileyi, a key fungal pathogen of Lepidoptera.</title>
        <authorList>
            <person name="Binneck E."/>
            <person name="Lastra C.C.L."/>
            <person name="Sosa-Gomez D.R."/>
        </authorList>
    </citation>
    <scope>NUCLEOTIDE SEQUENCE [LARGE SCALE GENOMIC DNA]</scope>
    <source>
        <strain evidence="3">Cep018-CH2</strain>
    </source>
</reference>
<name>A0A5C6G6R5_METRR</name>
<dbReference type="Gene3D" id="2.60.120.10">
    <property type="entry name" value="Jelly Rolls"/>
    <property type="match status" value="1"/>
</dbReference>
<dbReference type="InterPro" id="IPR014710">
    <property type="entry name" value="RmlC-like_jellyroll"/>
</dbReference>
<dbReference type="InterPro" id="IPR009327">
    <property type="entry name" value="Cupin_DUF985"/>
</dbReference>
<dbReference type="AlphaFoldDB" id="A0A5C6G6R5"/>
<evidence type="ECO:0000259" key="1">
    <source>
        <dbReference type="Pfam" id="PF06172"/>
    </source>
</evidence>
<dbReference type="PANTHER" id="PTHR33387">
    <property type="entry name" value="RMLC-LIKE JELLY ROLL FOLD PROTEIN"/>
    <property type="match status" value="1"/>
</dbReference>
<sequence length="233" mass="25601">MLGNLFVRLRRTWSWAKDNLEQTLSLSVCLPDPNLPPDIPSEMLFSRLSTALAALTVFPTALAAHPAALAKAGGEEEECLSKAHERHTSEEVLKALNLKPLPEEGGYHRETFRDSLLWDNRTASTAIFFMINSTTGWTAWHQLDVAEVWHFYAGAPIKLAISDNNGSPTDTRHMGGNIFCGQEPQAVVEAGKWQRARTTGSWSLVGTTGENECPITRDHLMNADKNMASGSGI</sequence>
<dbReference type="SUPFAM" id="SSF51182">
    <property type="entry name" value="RmlC-like cupins"/>
    <property type="match status" value="1"/>
</dbReference>
<protein>
    <recommendedName>
        <fullName evidence="1">DUF985 domain-containing protein</fullName>
    </recommendedName>
</protein>
<dbReference type="EMBL" id="SBHS01000017">
    <property type="protein sequence ID" value="TWU73482.1"/>
    <property type="molecule type" value="Genomic_DNA"/>
</dbReference>
<evidence type="ECO:0000313" key="3">
    <source>
        <dbReference type="Proteomes" id="UP000317257"/>
    </source>
</evidence>
<feature type="domain" description="DUF985" evidence="1">
    <location>
        <begin position="91"/>
        <end position="208"/>
    </location>
</feature>
<accession>A0A5C6G6R5</accession>
<organism evidence="2 3">
    <name type="scientific">Metarhizium rileyi (strain RCEF 4871)</name>
    <name type="common">Nomuraea rileyi</name>
    <dbReference type="NCBI Taxonomy" id="1649241"/>
    <lineage>
        <taxon>Eukaryota</taxon>
        <taxon>Fungi</taxon>
        <taxon>Dikarya</taxon>
        <taxon>Ascomycota</taxon>
        <taxon>Pezizomycotina</taxon>
        <taxon>Sordariomycetes</taxon>
        <taxon>Hypocreomycetidae</taxon>
        <taxon>Hypocreales</taxon>
        <taxon>Clavicipitaceae</taxon>
        <taxon>Metarhizium</taxon>
    </lineage>
</organism>
<evidence type="ECO:0000313" key="2">
    <source>
        <dbReference type="EMBL" id="TWU73482.1"/>
    </source>
</evidence>
<comment type="caution">
    <text evidence="2">The sequence shown here is derived from an EMBL/GenBank/DDBJ whole genome shotgun (WGS) entry which is preliminary data.</text>
</comment>
<gene>
    <name evidence="2" type="ORF">ED733_000735</name>
</gene>
<dbReference type="PANTHER" id="PTHR33387:SF3">
    <property type="entry name" value="DUF985 DOMAIN-CONTAINING PROTEIN"/>
    <property type="match status" value="1"/>
</dbReference>
<dbReference type="CDD" id="cd06121">
    <property type="entry name" value="cupin_YML079wp"/>
    <property type="match status" value="1"/>
</dbReference>
<dbReference type="Proteomes" id="UP000317257">
    <property type="component" value="Unassembled WGS sequence"/>
</dbReference>
<dbReference type="Pfam" id="PF06172">
    <property type="entry name" value="Cupin_5"/>
    <property type="match status" value="1"/>
</dbReference>